<sequence>MKFPLLSGFNKWSPARESRLRTGWTLGTEKCYVAELPIVIRKKMKITSFKHNLTFFTFLPSFLLFFSLLSFSW</sequence>
<organism evidence="2 3">
    <name type="scientific">Aspergillus sergii</name>
    <dbReference type="NCBI Taxonomy" id="1034303"/>
    <lineage>
        <taxon>Eukaryota</taxon>
        <taxon>Fungi</taxon>
        <taxon>Dikarya</taxon>
        <taxon>Ascomycota</taxon>
        <taxon>Pezizomycotina</taxon>
        <taxon>Eurotiomycetes</taxon>
        <taxon>Eurotiomycetidae</taxon>
        <taxon>Eurotiales</taxon>
        <taxon>Aspergillaceae</taxon>
        <taxon>Aspergillus</taxon>
        <taxon>Aspergillus subgen. Circumdati</taxon>
    </lineage>
</organism>
<keyword evidence="1" id="KW-1133">Transmembrane helix</keyword>
<dbReference type="Proteomes" id="UP000325945">
    <property type="component" value="Unassembled WGS sequence"/>
</dbReference>
<dbReference type="EMBL" id="ML741778">
    <property type="protein sequence ID" value="KAE8329519.1"/>
    <property type="molecule type" value="Genomic_DNA"/>
</dbReference>
<evidence type="ECO:0000313" key="2">
    <source>
        <dbReference type="EMBL" id="KAE8329519.1"/>
    </source>
</evidence>
<accession>A0A5N6XBN4</accession>
<protein>
    <submittedName>
        <fullName evidence="2">Uncharacterized protein</fullName>
    </submittedName>
</protein>
<gene>
    <name evidence="2" type="ORF">BDV39DRAFT_44868</name>
</gene>
<evidence type="ECO:0000256" key="1">
    <source>
        <dbReference type="SAM" id="Phobius"/>
    </source>
</evidence>
<proteinExistence type="predicted"/>
<keyword evidence="3" id="KW-1185">Reference proteome</keyword>
<keyword evidence="1" id="KW-0812">Transmembrane</keyword>
<evidence type="ECO:0000313" key="3">
    <source>
        <dbReference type="Proteomes" id="UP000325945"/>
    </source>
</evidence>
<keyword evidence="1" id="KW-0472">Membrane</keyword>
<reference evidence="3" key="1">
    <citation type="submission" date="2019-04" db="EMBL/GenBank/DDBJ databases">
        <title>Friends and foes A comparative genomics studyof 23 Aspergillus species from section Flavi.</title>
        <authorList>
            <consortium name="DOE Joint Genome Institute"/>
            <person name="Kjaerbolling I."/>
            <person name="Vesth T."/>
            <person name="Frisvad J.C."/>
            <person name="Nybo J.L."/>
            <person name="Theobald S."/>
            <person name="Kildgaard S."/>
            <person name="Isbrandt T."/>
            <person name="Kuo A."/>
            <person name="Sato A."/>
            <person name="Lyhne E.K."/>
            <person name="Kogle M.E."/>
            <person name="Wiebenga A."/>
            <person name="Kun R.S."/>
            <person name="Lubbers R.J."/>
            <person name="Makela M.R."/>
            <person name="Barry K."/>
            <person name="Chovatia M."/>
            <person name="Clum A."/>
            <person name="Daum C."/>
            <person name="Haridas S."/>
            <person name="He G."/>
            <person name="LaButti K."/>
            <person name="Lipzen A."/>
            <person name="Mondo S."/>
            <person name="Riley R."/>
            <person name="Salamov A."/>
            <person name="Simmons B.A."/>
            <person name="Magnuson J.K."/>
            <person name="Henrissat B."/>
            <person name="Mortensen U.H."/>
            <person name="Larsen T.O."/>
            <person name="Devries R.P."/>
            <person name="Grigoriev I.V."/>
            <person name="Machida M."/>
            <person name="Baker S.E."/>
            <person name="Andersen M.R."/>
        </authorList>
    </citation>
    <scope>NUCLEOTIDE SEQUENCE [LARGE SCALE GENOMIC DNA]</scope>
    <source>
        <strain evidence="3">CBS 130017</strain>
    </source>
</reference>
<feature type="transmembrane region" description="Helical" evidence="1">
    <location>
        <begin position="52"/>
        <end position="71"/>
    </location>
</feature>
<name>A0A5N6XBN4_9EURO</name>
<dbReference type="AlphaFoldDB" id="A0A5N6XBN4"/>